<sequence>MRHGYTNSTVRIGATVRKRYAGPRAAERAEREYAALTAIAGSVPVPAVLGRAPGTLTLEFVAGGPGQDLIAAGHAARVLAACGGVLRRIHSAGFRHGDFGPNNTLLDPNSLLVTAVLDWEFSSTGVDPVVDLSWCEWIVRMHHPGETAAIPSLYSGYGTSFSWSDRQAAMVDRCAELIEFTHEWEPGGPAEVLWRERLRVTAGW</sequence>
<protein>
    <recommendedName>
        <fullName evidence="1">Aminoglycoside phosphotransferase domain-containing protein</fullName>
    </recommendedName>
</protein>
<dbReference type="InterPro" id="IPR011009">
    <property type="entry name" value="Kinase-like_dom_sf"/>
</dbReference>
<dbReference type="Gene3D" id="3.90.1200.10">
    <property type="match status" value="1"/>
</dbReference>
<keyword evidence="3" id="KW-1185">Reference proteome</keyword>
<evidence type="ECO:0000313" key="3">
    <source>
        <dbReference type="Proteomes" id="UP001500804"/>
    </source>
</evidence>
<name>A0ABP9NNM6_9PSEU</name>
<feature type="domain" description="Aminoglycoside phosphotransferase" evidence="1">
    <location>
        <begin position="3"/>
        <end position="92"/>
    </location>
</feature>
<reference evidence="3" key="1">
    <citation type="journal article" date="2019" name="Int. J. Syst. Evol. Microbiol.">
        <title>The Global Catalogue of Microorganisms (GCM) 10K type strain sequencing project: providing services to taxonomists for standard genome sequencing and annotation.</title>
        <authorList>
            <consortium name="The Broad Institute Genomics Platform"/>
            <consortium name="The Broad Institute Genome Sequencing Center for Infectious Disease"/>
            <person name="Wu L."/>
            <person name="Ma J."/>
        </authorList>
    </citation>
    <scope>NUCLEOTIDE SEQUENCE [LARGE SCALE GENOMIC DNA]</scope>
    <source>
        <strain evidence="3">JCM 18302</strain>
    </source>
</reference>
<dbReference type="RefSeq" id="WP_345607057.1">
    <property type="nucleotide sequence ID" value="NZ_BAABJO010000016.1"/>
</dbReference>
<dbReference type="EMBL" id="BAABJO010000016">
    <property type="protein sequence ID" value="GAA5126775.1"/>
    <property type="molecule type" value="Genomic_DNA"/>
</dbReference>
<evidence type="ECO:0000313" key="2">
    <source>
        <dbReference type="EMBL" id="GAA5126775.1"/>
    </source>
</evidence>
<proteinExistence type="predicted"/>
<organism evidence="2 3">
    <name type="scientific">Pseudonocardia adelaidensis</name>
    <dbReference type="NCBI Taxonomy" id="648754"/>
    <lineage>
        <taxon>Bacteria</taxon>
        <taxon>Bacillati</taxon>
        <taxon>Actinomycetota</taxon>
        <taxon>Actinomycetes</taxon>
        <taxon>Pseudonocardiales</taxon>
        <taxon>Pseudonocardiaceae</taxon>
        <taxon>Pseudonocardia</taxon>
    </lineage>
</organism>
<comment type="caution">
    <text evidence="2">The sequence shown here is derived from an EMBL/GenBank/DDBJ whole genome shotgun (WGS) entry which is preliminary data.</text>
</comment>
<dbReference type="Pfam" id="PF01636">
    <property type="entry name" value="APH"/>
    <property type="match status" value="2"/>
</dbReference>
<dbReference type="SUPFAM" id="SSF56112">
    <property type="entry name" value="Protein kinase-like (PK-like)"/>
    <property type="match status" value="1"/>
</dbReference>
<gene>
    <name evidence="2" type="ORF">GCM10023320_43150</name>
</gene>
<feature type="domain" description="Aminoglycoside phosphotransferase" evidence="1">
    <location>
        <begin position="93"/>
        <end position="142"/>
    </location>
</feature>
<dbReference type="InterPro" id="IPR002575">
    <property type="entry name" value="Aminoglycoside_PTrfase"/>
</dbReference>
<accession>A0ABP9NNM6</accession>
<evidence type="ECO:0000259" key="1">
    <source>
        <dbReference type="Pfam" id="PF01636"/>
    </source>
</evidence>
<dbReference type="Proteomes" id="UP001500804">
    <property type="component" value="Unassembled WGS sequence"/>
</dbReference>